<reference evidence="2 3" key="1">
    <citation type="submission" date="2019-09" db="EMBL/GenBank/DDBJ databases">
        <title>Taxonomic organization of the family Brucellaceae based on a phylogenomic approach.</title>
        <authorList>
            <person name="Leclercq S."/>
            <person name="Cloeckaert A."/>
            <person name="Zygmunt M.S."/>
        </authorList>
    </citation>
    <scope>NUCLEOTIDE SEQUENCE [LARGE SCALE GENOMIC DNA]</scope>
    <source>
        <strain evidence="2 3">LMG 3313</strain>
    </source>
</reference>
<accession>A0A6L3YYD3</accession>
<comment type="caution">
    <text evidence="2">The sequence shown here is derived from an EMBL/GenBank/DDBJ whole genome shotgun (WGS) entry which is preliminary data.</text>
</comment>
<dbReference type="RefSeq" id="WP_151662852.1">
    <property type="nucleotide sequence ID" value="NZ_WBWN01000031.1"/>
</dbReference>
<evidence type="ECO:0000313" key="3">
    <source>
        <dbReference type="Proteomes" id="UP000481876"/>
    </source>
</evidence>
<dbReference type="AlphaFoldDB" id="A0A6L3YYD3"/>
<keyword evidence="1" id="KW-1133">Transmembrane helix</keyword>
<organism evidence="2 3">
    <name type="scientific">Brucella anthropi</name>
    <name type="common">Ochrobactrum anthropi</name>
    <dbReference type="NCBI Taxonomy" id="529"/>
    <lineage>
        <taxon>Bacteria</taxon>
        <taxon>Pseudomonadati</taxon>
        <taxon>Pseudomonadota</taxon>
        <taxon>Alphaproteobacteria</taxon>
        <taxon>Hyphomicrobiales</taxon>
        <taxon>Brucellaceae</taxon>
        <taxon>Brucella/Ochrobactrum group</taxon>
        <taxon>Brucella</taxon>
    </lineage>
</organism>
<sequence length="157" mass="17608">MKVYEHVCNPRVISVTLIAACIAILGLSFASWNKAKSFSLNSEFAENGELKYSIDSCGTKKGTLFIKGWIFNSTYPLEGSLIITAKMSGREFVIPLFTFTRDDVSKIFSRTDAFDNVGFNASINKIFIDYNESAEFNFYIKNNSGNVLKALSYECQQ</sequence>
<proteinExistence type="predicted"/>
<protein>
    <submittedName>
        <fullName evidence="2">Uncharacterized protein</fullName>
    </submittedName>
</protein>
<evidence type="ECO:0000313" key="2">
    <source>
        <dbReference type="EMBL" id="KAB2757555.1"/>
    </source>
</evidence>
<dbReference type="EMBL" id="WBWS01000046">
    <property type="protein sequence ID" value="KAB2757555.1"/>
    <property type="molecule type" value="Genomic_DNA"/>
</dbReference>
<keyword evidence="1" id="KW-0812">Transmembrane</keyword>
<evidence type="ECO:0000256" key="1">
    <source>
        <dbReference type="SAM" id="Phobius"/>
    </source>
</evidence>
<keyword evidence="1" id="KW-0472">Membrane</keyword>
<name>A0A6L3YYD3_BRUAN</name>
<dbReference type="Proteomes" id="UP000481876">
    <property type="component" value="Unassembled WGS sequence"/>
</dbReference>
<feature type="transmembrane region" description="Helical" evidence="1">
    <location>
        <begin position="12"/>
        <end position="32"/>
    </location>
</feature>
<gene>
    <name evidence="2" type="ORF">F9L04_24915</name>
</gene>